<organism evidence="9 10">
    <name type="scientific">Marilutibacter maris</name>
    <dbReference type="NCBI Taxonomy" id="1605891"/>
    <lineage>
        <taxon>Bacteria</taxon>
        <taxon>Pseudomonadati</taxon>
        <taxon>Pseudomonadota</taxon>
        <taxon>Gammaproteobacteria</taxon>
        <taxon>Lysobacterales</taxon>
        <taxon>Lysobacteraceae</taxon>
        <taxon>Marilutibacter</taxon>
    </lineage>
</organism>
<dbReference type="InterPro" id="IPR034193">
    <property type="entry name" value="PCSK9_ProteinaseK-like"/>
</dbReference>
<evidence type="ECO:0000313" key="9">
    <source>
        <dbReference type="EMBL" id="AWV06067.1"/>
    </source>
</evidence>
<dbReference type="InterPro" id="IPR023827">
    <property type="entry name" value="Peptidase_S8_Asp-AS"/>
</dbReference>
<dbReference type="InterPro" id="IPR015500">
    <property type="entry name" value="Peptidase_S8_subtilisin-rel"/>
</dbReference>
<dbReference type="PROSITE" id="PS00138">
    <property type="entry name" value="SUBTILASE_SER"/>
    <property type="match status" value="1"/>
</dbReference>
<proteinExistence type="inferred from homology"/>
<dbReference type="Pfam" id="PF18911">
    <property type="entry name" value="PKD_4"/>
    <property type="match status" value="1"/>
</dbReference>
<evidence type="ECO:0000313" key="10">
    <source>
        <dbReference type="Proteomes" id="UP000249447"/>
    </source>
</evidence>
<protein>
    <submittedName>
        <fullName evidence="9">Peptidase S8/S53 subtilisin kexin sedolisin</fullName>
    </submittedName>
</protein>
<dbReference type="Gene3D" id="2.60.120.260">
    <property type="entry name" value="Galactose-binding domain-like"/>
    <property type="match status" value="1"/>
</dbReference>
<dbReference type="Pfam" id="PF05922">
    <property type="entry name" value="Inhibitor_I9"/>
    <property type="match status" value="1"/>
</dbReference>
<evidence type="ECO:0000259" key="8">
    <source>
        <dbReference type="PROSITE" id="PS51829"/>
    </source>
</evidence>
<name>A0A2U9T4D4_9GAMM</name>
<gene>
    <name evidence="9" type="ORF">C9I47_0342</name>
</gene>
<dbReference type="GO" id="GO:0004252">
    <property type="term" value="F:serine-type endopeptidase activity"/>
    <property type="evidence" value="ECO:0007669"/>
    <property type="project" value="UniProtKB-UniRule"/>
</dbReference>
<dbReference type="InterPro" id="IPR050131">
    <property type="entry name" value="Peptidase_S8_subtilisin-like"/>
</dbReference>
<keyword evidence="4 5" id="KW-0720">Serine protease</keyword>
<feature type="domain" description="PKD" evidence="7">
    <location>
        <begin position="408"/>
        <end position="495"/>
    </location>
</feature>
<dbReference type="PROSITE" id="PS00136">
    <property type="entry name" value="SUBTILASE_ASP"/>
    <property type="match status" value="1"/>
</dbReference>
<dbReference type="SMART" id="SM00089">
    <property type="entry name" value="PKD"/>
    <property type="match status" value="1"/>
</dbReference>
<dbReference type="PROSITE" id="PS51829">
    <property type="entry name" value="P_HOMO_B"/>
    <property type="match status" value="1"/>
</dbReference>
<dbReference type="SUPFAM" id="SSF49785">
    <property type="entry name" value="Galactose-binding domain-like"/>
    <property type="match status" value="1"/>
</dbReference>
<evidence type="ECO:0000256" key="2">
    <source>
        <dbReference type="ARBA" id="ARBA00022670"/>
    </source>
</evidence>
<dbReference type="InterPro" id="IPR022398">
    <property type="entry name" value="Peptidase_S8_His-AS"/>
</dbReference>
<reference evidence="9 10" key="1">
    <citation type="submission" date="2018-05" db="EMBL/GenBank/DDBJ databases">
        <title>The complete genome of Lysobacter maris HZ9B, a marine bacterium antagonistic against terrestrial plant pathogens.</title>
        <authorList>
            <person name="Zhang X.-Q."/>
        </authorList>
    </citation>
    <scope>NUCLEOTIDE SEQUENCE [LARGE SCALE GENOMIC DNA]</scope>
    <source>
        <strain evidence="9 10">HZ9B</strain>
    </source>
</reference>
<keyword evidence="2 5" id="KW-0645">Protease</keyword>
<feature type="active site" description="Charge relay system" evidence="5">
    <location>
        <position position="349"/>
    </location>
</feature>
<dbReference type="AlphaFoldDB" id="A0A2U9T4D4"/>
<dbReference type="SUPFAM" id="SSF54897">
    <property type="entry name" value="Protease propeptides/inhibitors"/>
    <property type="match status" value="1"/>
</dbReference>
<dbReference type="InterPro" id="IPR037045">
    <property type="entry name" value="S8pro/Inhibitor_I9_sf"/>
</dbReference>
<dbReference type="PANTHER" id="PTHR43806:SF11">
    <property type="entry name" value="CEREVISIN-RELATED"/>
    <property type="match status" value="1"/>
</dbReference>
<dbReference type="KEGG" id="lmb:C9I47_0342"/>
<dbReference type="PANTHER" id="PTHR43806">
    <property type="entry name" value="PEPTIDASE S8"/>
    <property type="match status" value="1"/>
</dbReference>
<dbReference type="Gene3D" id="3.30.70.80">
    <property type="entry name" value="Peptidase S8 propeptide/proteinase inhibitor I9"/>
    <property type="match status" value="1"/>
</dbReference>
<keyword evidence="10" id="KW-1185">Reference proteome</keyword>
<dbReference type="Pfam" id="PF01483">
    <property type="entry name" value="P_proprotein"/>
    <property type="match status" value="1"/>
</dbReference>
<dbReference type="InterPro" id="IPR000601">
    <property type="entry name" value="PKD_dom"/>
</dbReference>
<feature type="domain" description="P/Homo B" evidence="8">
    <location>
        <begin position="487"/>
        <end position="611"/>
    </location>
</feature>
<dbReference type="EMBL" id="CP029843">
    <property type="protein sequence ID" value="AWV06067.1"/>
    <property type="molecule type" value="Genomic_DNA"/>
</dbReference>
<keyword evidence="3 5" id="KW-0378">Hydrolase</keyword>
<dbReference type="PROSITE" id="PS50093">
    <property type="entry name" value="PKD"/>
    <property type="match status" value="1"/>
</dbReference>
<comment type="similarity">
    <text evidence="1 5 6">Belongs to the peptidase S8 family.</text>
</comment>
<dbReference type="PRINTS" id="PR00723">
    <property type="entry name" value="SUBTILISIN"/>
</dbReference>
<dbReference type="CDD" id="cd04077">
    <property type="entry name" value="Peptidases_S8_PCSK9_ProteinaseK_like"/>
    <property type="match status" value="1"/>
</dbReference>
<sequence length="611" mass="63494">MTPALSADLRTVGNPIEGRYIVVLKRDAALLSNEQRATPLSTGNSRGRGLRVADVANSMATEHRGRRGEKMRMRKIFNRALRGFAIEADDDTLARLLADPRVDYIEEEARVTLDATQSGATWGIDRVDQRDLPLNGTYTYDNNGAGVHAYVIDSGVLGSHTQFAGRMGNGFVAIPDDGRGTNDCHGHGSHVAGTLGGSTWGVAKGVTIHPVRVFDCDGGTGTGDIIEGIDWVTANHVKPAVANMSLHTVDSTATDTAVNAMINAGVVAVAAAGNYDNDACALTPARVPNVITVGASDKNDKRSFWGYSGFFQRSASGWGTCVDLFAPGTDIVSVGITSNNAQDTMSGTSMATPHVAGTAALYLASHPTATPAEVAAAIVNGASVGRISDTKGSPNRLLYSLLGGSTPANNPPSADFSSSVNGLSVSFTDGSSDSDGSIVSRSWNFGDGTGSTQASPSKTYAAAGTYTVTLTVTDDDGASSSKSAQVTVSDAGGGNDVVQTYGNGNDVQIADNSTVESAISVSGRSGNGSSSTPISVDIRHTYRGDLKVELIAPDGTAYLLKTYNSSDSSDNVIGTVSRDLSSHPKSGVWKLRVTDNASNDTGYINNWTIRF</sequence>
<dbReference type="Pfam" id="PF00082">
    <property type="entry name" value="Peptidase_S8"/>
    <property type="match status" value="1"/>
</dbReference>
<dbReference type="CDD" id="cd00146">
    <property type="entry name" value="PKD"/>
    <property type="match status" value="1"/>
</dbReference>
<dbReference type="SUPFAM" id="SSF52743">
    <property type="entry name" value="Subtilisin-like"/>
    <property type="match status" value="1"/>
</dbReference>
<dbReference type="InterPro" id="IPR002884">
    <property type="entry name" value="P_dom"/>
</dbReference>
<dbReference type="PROSITE" id="PS51892">
    <property type="entry name" value="SUBTILASE"/>
    <property type="match status" value="1"/>
</dbReference>
<dbReference type="GO" id="GO:0005615">
    <property type="term" value="C:extracellular space"/>
    <property type="evidence" value="ECO:0007669"/>
    <property type="project" value="TreeGrafter"/>
</dbReference>
<evidence type="ECO:0000259" key="7">
    <source>
        <dbReference type="PROSITE" id="PS50093"/>
    </source>
</evidence>
<dbReference type="Gene3D" id="2.60.40.10">
    <property type="entry name" value="Immunoglobulins"/>
    <property type="match status" value="1"/>
</dbReference>
<dbReference type="InterPro" id="IPR035986">
    <property type="entry name" value="PKD_dom_sf"/>
</dbReference>
<dbReference type="Gene3D" id="3.40.50.200">
    <property type="entry name" value="Peptidase S8/S53 domain"/>
    <property type="match status" value="1"/>
</dbReference>
<feature type="active site" description="Charge relay system" evidence="5">
    <location>
        <position position="187"/>
    </location>
</feature>
<evidence type="ECO:0000256" key="6">
    <source>
        <dbReference type="RuleBase" id="RU003355"/>
    </source>
</evidence>
<dbReference type="InterPro" id="IPR000209">
    <property type="entry name" value="Peptidase_S8/S53_dom"/>
</dbReference>
<dbReference type="InterPro" id="IPR008979">
    <property type="entry name" value="Galactose-bd-like_sf"/>
</dbReference>
<accession>A0A2U9T4D4</accession>
<dbReference type="SUPFAM" id="SSF49299">
    <property type="entry name" value="PKD domain"/>
    <property type="match status" value="1"/>
</dbReference>
<dbReference type="PROSITE" id="PS00137">
    <property type="entry name" value="SUBTILASE_HIS"/>
    <property type="match status" value="1"/>
</dbReference>
<dbReference type="FunFam" id="3.40.50.200:FF:000014">
    <property type="entry name" value="Proteinase K"/>
    <property type="match status" value="1"/>
</dbReference>
<evidence type="ECO:0000256" key="5">
    <source>
        <dbReference type="PROSITE-ProRule" id="PRU01240"/>
    </source>
</evidence>
<evidence type="ECO:0000256" key="3">
    <source>
        <dbReference type="ARBA" id="ARBA00022801"/>
    </source>
</evidence>
<dbReference type="RefSeq" id="WP_223250236.1">
    <property type="nucleotide sequence ID" value="NZ_CP029843.1"/>
</dbReference>
<dbReference type="InterPro" id="IPR023828">
    <property type="entry name" value="Peptidase_S8_Ser-AS"/>
</dbReference>
<dbReference type="InterPro" id="IPR022409">
    <property type="entry name" value="PKD/Chitinase_dom"/>
</dbReference>
<dbReference type="InterPro" id="IPR013783">
    <property type="entry name" value="Ig-like_fold"/>
</dbReference>
<dbReference type="InterPro" id="IPR010259">
    <property type="entry name" value="S8pro/Inhibitor_I9"/>
</dbReference>
<evidence type="ECO:0000256" key="4">
    <source>
        <dbReference type="ARBA" id="ARBA00022825"/>
    </source>
</evidence>
<dbReference type="Proteomes" id="UP000249447">
    <property type="component" value="Chromosome"/>
</dbReference>
<dbReference type="InterPro" id="IPR036852">
    <property type="entry name" value="Peptidase_S8/S53_dom_sf"/>
</dbReference>
<feature type="active site" description="Charge relay system" evidence="5">
    <location>
        <position position="153"/>
    </location>
</feature>
<dbReference type="GO" id="GO:0006508">
    <property type="term" value="P:proteolysis"/>
    <property type="evidence" value="ECO:0007669"/>
    <property type="project" value="UniProtKB-KW"/>
</dbReference>
<evidence type="ECO:0000256" key="1">
    <source>
        <dbReference type="ARBA" id="ARBA00011073"/>
    </source>
</evidence>